<reference evidence="3 4" key="1">
    <citation type="submission" date="2018-07" db="EMBL/GenBank/DDBJ databases">
        <title>Halioglobus sp. genome submission.</title>
        <authorList>
            <person name="Ye M.-Q."/>
            <person name="Du Z.-J."/>
        </authorList>
    </citation>
    <scope>NUCLEOTIDE SEQUENCE [LARGE SCALE GENOMIC DNA]</scope>
    <source>
        <strain evidence="3 4">U0301</strain>
    </source>
</reference>
<dbReference type="OrthoDB" id="272779at2"/>
<dbReference type="Pfam" id="PF06863">
    <property type="entry name" value="DUF1254"/>
    <property type="match status" value="1"/>
</dbReference>
<feature type="domain" description="DUF1254" evidence="2">
    <location>
        <begin position="82"/>
        <end position="214"/>
    </location>
</feature>
<protein>
    <submittedName>
        <fullName evidence="3">DUF1254 domain-containing protein</fullName>
    </submittedName>
</protein>
<dbReference type="Proteomes" id="UP000265509">
    <property type="component" value="Unassembled WGS sequence"/>
</dbReference>
<dbReference type="InterPro" id="IPR037050">
    <property type="entry name" value="DUF1254_sf"/>
</dbReference>
<evidence type="ECO:0000313" key="4">
    <source>
        <dbReference type="Proteomes" id="UP000265509"/>
    </source>
</evidence>
<sequence>MGASLTGVKEMKRASTPAGLLAAIGFSLTWSLAVAQTASLQPAEIVDIARDGYVYGFPMVMNYKTLYQYTVDTGNPDYKGPFNRVACEARVFTPADKTVVTPNSDTPYCMFWMDLRAEPLVLSVPAIDAARYYSFQLIDLYTHNFAYIGKLTTGSDRGHYLLAGPDWDGDTPAGITAVIRSETRFAFSVTRTQLLGPDDLEQVKTIQAQYQLQPLSAFLGQAAPAAPARPDFPAWEEGAQVDERFFAYLDFMLDLLQHPGPGEEALWAKLARLGIGPGSDFRLDTLSPEQVQALQAGIQAGLTDMKAFIAGLLSDPLASGKIFGTRAFLADSAAQNYGLERPDMLRAAAAQMGLYGNSATEAIYPLYRTDASGKPLDGSSQRYTLTFPQGSLPPVKAFWSLSLYDGKTQLFIDNPLDRYLLSSVMLDQFKREEDGSLVLHIGKDSPGKNLESNWLPAPDGPFYLVMRLYGPRTPALTGQWTPPTVQQTD</sequence>
<dbReference type="Pfam" id="PF06742">
    <property type="entry name" value="DUF1214"/>
    <property type="match status" value="1"/>
</dbReference>
<dbReference type="InterPro" id="IPR010621">
    <property type="entry name" value="DUF1214"/>
</dbReference>
<dbReference type="InterPro" id="IPR010679">
    <property type="entry name" value="DUF1254"/>
</dbReference>
<proteinExistence type="predicted"/>
<dbReference type="PANTHER" id="PTHR36509:SF2">
    <property type="entry name" value="BLL3101 PROTEIN"/>
    <property type="match status" value="1"/>
</dbReference>
<dbReference type="Gene3D" id="2.60.120.600">
    <property type="entry name" value="Domain of unknown function DUF1214, C-terminal domain"/>
    <property type="match status" value="1"/>
</dbReference>
<gene>
    <name evidence="3" type="ORF">DWB85_14165</name>
</gene>
<feature type="domain" description="DUF1214" evidence="1">
    <location>
        <begin position="361"/>
        <end position="472"/>
    </location>
</feature>
<accession>A0A3L7DWR8</accession>
<dbReference type="PANTHER" id="PTHR36509">
    <property type="entry name" value="BLL3101 PROTEIN"/>
    <property type="match status" value="1"/>
</dbReference>
<evidence type="ECO:0000313" key="3">
    <source>
        <dbReference type="EMBL" id="RLQ21040.1"/>
    </source>
</evidence>
<evidence type="ECO:0000259" key="1">
    <source>
        <dbReference type="Pfam" id="PF06742"/>
    </source>
</evidence>
<dbReference type="SUPFAM" id="SSF160935">
    <property type="entry name" value="VPA0735-like"/>
    <property type="match status" value="1"/>
</dbReference>
<organism evidence="3 4">
    <name type="scientific">Seongchinamella sediminis</name>
    <dbReference type="NCBI Taxonomy" id="2283635"/>
    <lineage>
        <taxon>Bacteria</taxon>
        <taxon>Pseudomonadati</taxon>
        <taxon>Pseudomonadota</taxon>
        <taxon>Gammaproteobacteria</taxon>
        <taxon>Cellvibrionales</taxon>
        <taxon>Halieaceae</taxon>
        <taxon>Seongchinamella</taxon>
    </lineage>
</organism>
<comment type="caution">
    <text evidence="3">The sequence shown here is derived from an EMBL/GenBank/DDBJ whole genome shotgun (WGS) entry which is preliminary data.</text>
</comment>
<dbReference type="Gene3D" id="2.60.40.1610">
    <property type="entry name" value="Domain of unknown function DUF1254"/>
    <property type="match status" value="1"/>
</dbReference>
<dbReference type="EMBL" id="QRAN01000016">
    <property type="protein sequence ID" value="RLQ21040.1"/>
    <property type="molecule type" value="Genomic_DNA"/>
</dbReference>
<name>A0A3L7DWR8_9GAMM</name>
<dbReference type="InterPro" id="IPR037049">
    <property type="entry name" value="DUF1214_C_sf"/>
</dbReference>
<evidence type="ECO:0000259" key="2">
    <source>
        <dbReference type="Pfam" id="PF06863"/>
    </source>
</evidence>
<keyword evidence="4" id="KW-1185">Reference proteome</keyword>
<dbReference type="AlphaFoldDB" id="A0A3L7DWR8"/>